<evidence type="ECO:0000256" key="1">
    <source>
        <dbReference type="SAM" id="MobiDB-lite"/>
    </source>
</evidence>
<sequence length="341" mass="39568">MNTLEREKKGEEEKRDLRRTRRGDPSRTSRKAATTAMMTITTAAKRTAMKKARDLVRASSAGFELSFEWILCIFGGYVKEDLPPHLDSTSEPPPLFDGTTRCQLATWLDGIIYHSFLWYSEQSVDRCWSLSYVDPVDVRQRLPQVAHPLTHAVDGKYSSHCTSDSQQFQLAKLWMVFEWTGPNLQWRELHPPVGNLCASLLRSALRILLGFVAKLAELMISFFLEFELHLKQVFQIYDIEEMVIRMADRTWTVSIHDLHLDAEIFNYFVAALRLEFLDYLLVVMLPNLQFRIIVLDVPLVQFNILQNSEKFLDQVLLAKCEDVLEPDIDYMFQSQQQLLDL</sequence>
<reference evidence="2" key="1">
    <citation type="submission" date="2020-08" db="EMBL/GenBank/DDBJ databases">
        <title>Plant Genome Project.</title>
        <authorList>
            <person name="Zhang R.-G."/>
        </authorList>
    </citation>
    <scope>NUCLEOTIDE SEQUENCE</scope>
    <source>
        <strain evidence="2">WSP0</strain>
        <tissue evidence="2">Leaf</tissue>
    </source>
</reference>
<accession>A0AAV6INJ2</accession>
<comment type="caution">
    <text evidence="2">The sequence shown here is derived from an EMBL/GenBank/DDBJ whole genome shotgun (WGS) entry which is preliminary data.</text>
</comment>
<gene>
    <name evidence="2" type="ORF">RHGRI_030564</name>
</gene>
<evidence type="ECO:0000313" key="2">
    <source>
        <dbReference type="EMBL" id="KAG5530228.1"/>
    </source>
</evidence>
<organism evidence="2 3">
    <name type="scientific">Rhododendron griersonianum</name>
    <dbReference type="NCBI Taxonomy" id="479676"/>
    <lineage>
        <taxon>Eukaryota</taxon>
        <taxon>Viridiplantae</taxon>
        <taxon>Streptophyta</taxon>
        <taxon>Embryophyta</taxon>
        <taxon>Tracheophyta</taxon>
        <taxon>Spermatophyta</taxon>
        <taxon>Magnoliopsida</taxon>
        <taxon>eudicotyledons</taxon>
        <taxon>Gunneridae</taxon>
        <taxon>Pentapetalae</taxon>
        <taxon>asterids</taxon>
        <taxon>Ericales</taxon>
        <taxon>Ericaceae</taxon>
        <taxon>Ericoideae</taxon>
        <taxon>Rhodoreae</taxon>
        <taxon>Rhododendron</taxon>
    </lineage>
</organism>
<feature type="region of interest" description="Disordered" evidence="1">
    <location>
        <begin position="1"/>
        <end position="33"/>
    </location>
</feature>
<evidence type="ECO:0000313" key="3">
    <source>
        <dbReference type="Proteomes" id="UP000823749"/>
    </source>
</evidence>
<protein>
    <submittedName>
        <fullName evidence="2">Uncharacterized protein</fullName>
    </submittedName>
</protein>
<keyword evidence="3" id="KW-1185">Reference proteome</keyword>
<name>A0AAV6INJ2_9ERIC</name>
<dbReference type="EMBL" id="JACTNZ010000010">
    <property type="protein sequence ID" value="KAG5530228.1"/>
    <property type="molecule type" value="Genomic_DNA"/>
</dbReference>
<proteinExistence type="predicted"/>
<dbReference type="AlphaFoldDB" id="A0AAV6INJ2"/>
<feature type="compositionally biased region" description="Basic and acidic residues" evidence="1">
    <location>
        <begin position="1"/>
        <end position="27"/>
    </location>
</feature>
<dbReference type="Proteomes" id="UP000823749">
    <property type="component" value="Chromosome 10"/>
</dbReference>